<evidence type="ECO:0000313" key="2">
    <source>
        <dbReference type="Proteomes" id="UP001576784"/>
    </source>
</evidence>
<keyword evidence="2" id="KW-1185">Reference proteome</keyword>
<dbReference type="EMBL" id="JBHFNR010000070">
    <property type="protein sequence ID" value="MFB2893279.1"/>
    <property type="molecule type" value="Genomic_DNA"/>
</dbReference>
<proteinExistence type="predicted"/>
<reference evidence="1 2" key="1">
    <citation type="submission" date="2024-09" db="EMBL/GenBank/DDBJ databases">
        <title>Floridaenema gen nov. (Aerosakkonemataceae, Aerosakkonematales ord. nov., Cyanobacteria) from benthic tropical and subtropical fresh waters, with the description of four new species.</title>
        <authorList>
            <person name="Moretto J.A."/>
            <person name="Berthold D.E."/>
            <person name="Lefler F.W."/>
            <person name="Huang I.-S."/>
            <person name="Laughinghouse H. IV."/>
        </authorList>
    </citation>
    <scope>NUCLEOTIDE SEQUENCE [LARGE SCALE GENOMIC DNA]</scope>
    <source>
        <strain evidence="1 2">BLCC-F50</strain>
    </source>
</reference>
<sequence>FQLSCGVGRRARPIFTLFRSTYLVLLCGKKGLKSSQQTNLKIASVQQIFCIIEKINGLAVK</sequence>
<evidence type="ECO:0008006" key="3">
    <source>
        <dbReference type="Google" id="ProtNLM"/>
    </source>
</evidence>
<dbReference type="RefSeq" id="WP_413262941.1">
    <property type="nucleotide sequence ID" value="NZ_JBHFNR010000070.1"/>
</dbReference>
<organism evidence="1 2">
    <name type="scientific">Floridaenema flaviceps BLCC-F50</name>
    <dbReference type="NCBI Taxonomy" id="3153642"/>
    <lineage>
        <taxon>Bacteria</taxon>
        <taxon>Bacillati</taxon>
        <taxon>Cyanobacteriota</taxon>
        <taxon>Cyanophyceae</taxon>
        <taxon>Oscillatoriophycideae</taxon>
        <taxon>Aerosakkonematales</taxon>
        <taxon>Aerosakkonemataceae</taxon>
        <taxon>Floridanema</taxon>
        <taxon>Floridanema flaviceps</taxon>
    </lineage>
</organism>
<feature type="non-terminal residue" evidence="1">
    <location>
        <position position="1"/>
    </location>
</feature>
<gene>
    <name evidence="1" type="ORF">ACE1CI_10230</name>
</gene>
<protein>
    <recommendedName>
        <fullName evidence="3">Ribosomal protein S16</fullName>
    </recommendedName>
</protein>
<accession>A0ABV4XNJ2</accession>
<name>A0ABV4XNJ2_9CYAN</name>
<dbReference type="Proteomes" id="UP001576784">
    <property type="component" value="Unassembled WGS sequence"/>
</dbReference>
<evidence type="ECO:0000313" key="1">
    <source>
        <dbReference type="EMBL" id="MFB2893279.1"/>
    </source>
</evidence>
<comment type="caution">
    <text evidence="1">The sequence shown here is derived from an EMBL/GenBank/DDBJ whole genome shotgun (WGS) entry which is preliminary data.</text>
</comment>